<evidence type="ECO:0000313" key="2">
    <source>
        <dbReference type="EMBL" id="HIU56097.1"/>
    </source>
</evidence>
<accession>A0A9D1M9R4</accession>
<protein>
    <submittedName>
        <fullName evidence="2">DUF695 domain-containing protein</fullName>
    </submittedName>
</protein>
<reference evidence="2" key="2">
    <citation type="journal article" date="2021" name="PeerJ">
        <title>Extensive microbial diversity within the chicken gut microbiome revealed by metagenomics and culture.</title>
        <authorList>
            <person name="Gilroy R."/>
            <person name="Ravi A."/>
            <person name="Getino M."/>
            <person name="Pursley I."/>
            <person name="Horton D.L."/>
            <person name="Alikhan N.F."/>
            <person name="Baker D."/>
            <person name="Gharbi K."/>
            <person name="Hall N."/>
            <person name="Watson M."/>
            <person name="Adriaenssens E.M."/>
            <person name="Foster-Nyarko E."/>
            <person name="Jarju S."/>
            <person name="Secka A."/>
            <person name="Antonio M."/>
            <person name="Oren A."/>
            <person name="Chaudhuri R.R."/>
            <person name="La Ragione R."/>
            <person name="Hildebrand F."/>
            <person name="Pallen M.J."/>
        </authorList>
    </citation>
    <scope>NUCLEOTIDE SEQUENCE</scope>
    <source>
        <strain evidence="2">CHK158-818</strain>
    </source>
</reference>
<dbReference type="Pfam" id="PF05117">
    <property type="entry name" value="DUF695"/>
    <property type="match status" value="1"/>
</dbReference>
<name>A0A9D1M9R4_9BACT</name>
<evidence type="ECO:0000313" key="3">
    <source>
        <dbReference type="Proteomes" id="UP000824112"/>
    </source>
</evidence>
<comment type="caution">
    <text evidence="2">The sequence shown here is derived from an EMBL/GenBank/DDBJ whole genome shotgun (WGS) entry which is preliminary data.</text>
</comment>
<sequence>MEKNIEWFVGEAESDDGRIVTRGRMFRTMPDKKTYKMRVEIIWRYKPDRDSMPLPNETVRMDDAMNSLCETMEEDRLAWLTAIHIGGGCAVFVYYTRDIDAFSGRLDKTLGKYSPLPIQVGAALDPSWHEYKEMLSRFSLT</sequence>
<reference evidence="2" key="1">
    <citation type="submission" date="2020-10" db="EMBL/GenBank/DDBJ databases">
        <authorList>
            <person name="Gilroy R."/>
        </authorList>
    </citation>
    <scope>NUCLEOTIDE SEQUENCE</scope>
    <source>
        <strain evidence="2">CHK158-818</strain>
    </source>
</reference>
<dbReference type="AlphaFoldDB" id="A0A9D1M9R4"/>
<dbReference type="EMBL" id="DVNA01000229">
    <property type="protein sequence ID" value="HIU56097.1"/>
    <property type="molecule type" value="Genomic_DNA"/>
</dbReference>
<organism evidence="2 3">
    <name type="scientific">Candidatus Gallibacteroides avistercoris</name>
    <dbReference type="NCBI Taxonomy" id="2840833"/>
    <lineage>
        <taxon>Bacteria</taxon>
        <taxon>Pseudomonadati</taxon>
        <taxon>Bacteroidota</taxon>
        <taxon>Bacteroidia</taxon>
        <taxon>Bacteroidales</taxon>
        <taxon>Bacteroidaceae</taxon>
        <taxon>Bacteroidaceae incertae sedis</taxon>
        <taxon>Candidatus Gallibacteroides</taxon>
    </lineage>
</organism>
<gene>
    <name evidence="2" type="ORF">IAB03_09880</name>
</gene>
<dbReference type="InterPro" id="IPR016097">
    <property type="entry name" value="DUF695"/>
</dbReference>
<dbReference type="Proteomes" id="UP000824112">
    <property type="component" value="Unassembled WGS sequence"/>
</dbReference>
<feature type="domain" description="DUF695" evidence="1">
    <location>
        <begin position="22"/>
        <end position="135"/>
    </location>
</feature>
<evidence type="ECO:0000259" key="1">
    <source>
        <dbReference type="Pfam" id="PF05117"/>
    </source>
</evidence>
<proteinExistence type="predicted"/>